<dbReference type="Proteomes" id="UP000239532">
    <property type="component" value="Unassembled WGS sequence"/>
</dbReference>
<dbReference type="Pfam" id="PF18911">
    <property type="entry name" value="PKD_4"/>
    <property type="match status" value="1"/>
</dbReference>
<dbReference type="AlphaFoldDB" id="A0A2S9WTJ9"/>
<dbReference type="RefSeq" id="WP_105982601.1">
    <property type="nucleotide sequence ID" value="NZ_MQUC01000003.1"/>
</dbReference>
<feature type="domain" description="PKD" evidence="2">
    <location>
        <begin position="410"/>
        <end position="455"/>
    </location>
</feature>
<dbReference type="EMBL" id="MQUC01000003">
    <property type="protein sequence ID" value="PRP66811.1"/>
    <property type="molecule type" value="Genomic_DNA"/>
</dbReference>
<organism evidence="3 4">
    <name type="scientific">Nonlabens agnitus</name>
    <dbReference type="NCBI Taxonomy" id="870484"/>
    <lineage>
        <taxon>Bacteria</taxon>
        <taxon>Pseudomonadati</taxon>
        <taxon>Bacteroidota</taxon>
        <taxon>Flavobacteriia</taxon>
        <taxon>Flavobacteriales</taxon>
        <taxon>Flavobacteriaceae</taxon>
        <taxon>Nonlabens</taxon>
    </lineage>
</organism>
<sequence>MIKTRFVLFVLLLLASRVGFAQLEAANWYFGDNAGIRFDPDTGEVRALTNGSLRTDEGCSTISDTDGNLLFYTDGIDVYNRNHTFMQNGRGLRGNPSSAQSGIIIPKPGDPNIYYIFTVDTRLQNNTPTGMHYYEVDLTLDGGLGAVTTDVANPPNLLRDCSEKIAAIGADNGEDIFVVAYANADGSQPTNFDTFYVYTVSSTGLDLTPVTSTFPQKISGRRGNLKFSSDGSKLVCANMRDGTNLYDFDNITGIVSNERALTLPFPNYAGYGVEFSPNNDLLYVSASNDFNGQSANNPSNHTSSVYQFDLTRPNITEINNSRFSLYSGLGYRGALQLGINGKIYRALSDTYDDGAPFLGVINNPDIRGAGADYQHDAIPLNGRRSRQGLPPFIQSFFATIDVENVCLGDETMFSFESDVTPTSVLWEFGDGNSSTLETSSNQYSAAGIYQVTLTLDFSGAVRKFFKQIEIFESPVANPVDDMFACDNNLDGSETFDFIDASDQVLNGQNAQMFEVTYYLNQTDADQKTNLINVPYTSNLPQQEIFVRVDNTFNSECYDTTSFLINIYDQPVANPVPDLEECDDNFDGIETFNLAAQNAGILGSQSATDFTISYHLNANDADLNQNPLPLSYRNTTPFRQTITARIENNAENSCAALIDFDLVVEERPEAIDFTGFQCDEDGVPDQRTNFNLSSFDASISNNASNVEVTYYLNATDAINDNNRLDSNDYRNLTPVQNIVARVTNINTGCFNTANITLRVSASDAQDALLEQCDDDGMQDGLHLFDLTNASGTVLTNAPSDVTVNYYLSASDALAERNALPSQYTNVVPNSQIIYARAESSDGNCFGISEVELRVNDLPQVVPTDFQEYCGNNPQPLTIDAGPLPGATTDYTYEWSTGETTYSIDVRNGGDYTVIVSNASNCTSERIVTVVISEPATIDNVDVVNANGGTFGSATAVVSGLGDYEFRIDPNAGYQDSPIFENLEPGFYTLYVNDRKGCGETTATFSIVGYPRFFTPNGDGFNDFWQLDGVNGNFEPDATIYIFDRYGKLLKQLSPSSPGWDGTFNGEPLPSTDYWFKATLTDGTEFSANFSLKR</sequence>
<protein>
    <recommendedName>
        <fullName evidence="2">PKD domain-containing protein</fullName>
    </recommendedName>
</protein>
<dbReference type="PROSITE" id="PS50093">
    <property type="entry name" value="PKD"/>
    <property type="match status" value="1"/>
</dbReference>
<dbReference type="InterPro" id="IPR026341">
    <property type="entry name" value="T9SS_type_B"/>
</dbReference>
<dbReference type="InterPro" id="IPR011044">
    <property type="entry name" value="Quino_amine_DH_bsu"/>
</dbReference>
<dbReference type="SUPFAM" id="SSF49299">
    <property type="entry name" value="PKD domain"/>
    <property type="match status" value="1"/>
</dbReference>
<keyword evidence="4" id="KW-1185">Reference proteome</keyword>
<comment type="caution">
    <text evidence="3">The sequence shown here is derived from an EMBL/GenBank/DDBJ whole genome shotgun (WGS) entry which is preliminary data.</text>
</comment>
<accession>A0A2S9WTJ9</accession>
<name>A0A2S9WTJ9_9FLAO</name>
<dbReference type="Pfam" id="PF13585">
    <property type="entry name" value="CHU_C"/>
    <property type="match status" value="1"/>
</dbReference>
<evidence type="ECO:0000259" key="2">
    <source>
        <dbReference type="PROSITE" id="PS50093"/>
    </source>
</evidence>
<dbReference type="SUPFAM" id="SSF50969">
    <property type="entry name" value="YVTN repeat-like/Quinoprotein amine dehydrogenase"/>
    <property type="match status" value="1"/>
</dbReference>
<gene>
    <name evidence="3" type="ORF">BST86_06695</name>
</gene>
<evidence type="ECO:0000256" key="1">
    <source>
        <dbReference type="SAM" id="SignalP"/>
    </source>
</evidence>
<feature type="chain" id="PRO_5015473808" description="PKD domain-containing protein" evidence="1">
    <location>
        <begin position="22"/>
        <end position="1092"/>
    </location>
</feature>
<dbReference type="OrthoDB" id="9765926at2"/>
<keyword evidence="1" id="KW-0732">Signal</keyword>
<dbReference type="Gene3D" id="2.60.40.10">
    <property type="entry name" value="Immunoglobulins"/>
    <property type="match status" value="1"/>
</dbReference>
<reference evidence="3 4" key="1">
    <citation type="submission" date="2016-11" db="EMBL/GenBank/DDBJ databases">
        <title>Trade-off between light-utilization and light-protection in marine flavobacteria.</title>
        <authorList>
            <person name="Kumagai Y."/>
        </authorList>
    </citation>
    <scope>NUCLEOTIDE SEQUENCE [LARGE SCALE GENOMIC DNA]</scope>
    <source>
        <strain evidence="3 4">JCM 17109</strain>
    </source>
</reference>
<dbReference type="InterPro" id="IPR013783">
    <property type="entry name" value="Ig-like_fold"/>
</dbReference>
<proteinExistence type="predicted"/>
<dbReference type="NCBIfam" id="TIGR04131">
    <property type="entry name" value="Bac_Flav_CTERM"/>
    <property type="match status" value="1"/>
</dbReference>
<dbReference type="InterPro" id="IPR000601">
    <property type="entry name" value="PKD_dom"/>
</dbReference>
<evidence type="ECO:0000313" key="3">
    <source>
        <dbReference type="EMBL" id="PRP66811.1"/>
    </source>
</evidence>
<dbReference type="CDD" id="cd00146">
    <property type="entry name" value="PKD"/>
    <property type="match status" value="1"/>
</dbReference>
<evidence type="ECO:0000313" key="4">
    <source>
        <dbReference type="Proteomes" id="UP000239532"/>
    </source>
</evidence>
<feature type="signal peptide" evidence="1">
    <location>
        <begin position="1"/>
        <end position="21"/>
    </location>
</feature>
<dbReference type="InterPro" id="IPR035986">
    <property type="entry name" value="PKD_dom_sf"/>
</dbReference>